<evidence type="ECO:0000256" key="1">
    <source>
        <dbReference type="SAM" id="MobiDB-lite"/>
    </source>
</evidence>
<feature type="compositionally biased region" description="Basic and acidic residues" evidence="1">
    <location>
        <begin position="167"/>
        <end position="184"/>
    </location>
</feature>
<evidence type="ECO:0000313" key="3">
    <source>
        <dbReference type="Proteomes" id="UP000007755"/>
    </source>
</evidence>
<gene>
    <name evidence="2" type="ORF">G5I_04871</name>
</gene>
<dbReference type="EMBL" id="GL888146">
    <property type="protein sequence ID" value="EGI66605.1"/>
    <property type="molecule type" value="Genomic_DNA"/>
</dbReference>
<dbReference type="InParanoid" id="F4WGS1"/>
<sequence length="192" mass="22241">MGRIECLRTRERKAQLEHTIGEIKRPSGSQANALKNTVEITPSILSYWSKFDQGNVRREEKKNERVSEVQRYRSRGGLCTIKDMKILPELERRINCKGVRRRLRLPESKKGTSLQLNELSDCTIQLRSGRTKNTSNRGKSVKNYSKKGRKDRHNSIKCKSCIRKAAHTEGDIHRRPLPVDREQDGETQQQCQ</sequence>
<dbReference type="Proteomes" id="UP000007755">
    <property type="component" value="Unassembled WGS sequence"/>
</dbReference>
<keyword evidence="3" id="KW-1185">Reference proteome</keyword>
<organism evidence="3">
    <name type="scientific">Acromyrmex echinatior</name>
    <name type="common">Panamanian leafcutter ant</name>
    <name type="synonym">Acromyrmex octospinosus echinatior</name>
    <dbReference type="NCBI Taxonomy" id="103372"/>
    <lineage>
        <taxon>Eukaryota</taxon>
        <taxon>Metazoa</taxon>
        <taxon>Ecdysozoa</taxon>
        <taxon>Arthropoda</taxon>
        <taxon>Hexapoda</taxon>
        <taxon>Insecta</taxon>
        <taxon>Pterygota</taxon>
        <taxon>Neoptera</taxon>
        <taxon>Endopterygota</taxon>
        <taxon>Hymenoptera</taxon>
        <taxon>Apocrita</taxon>
        <taxon>Aculeata</taxon>
        <taxon>Formicoidea</taxon>
        <taxon>Formicidae</taxon>
        <taxon>Myrmicinae</taxon>
        <taxon>Acromyrmex</taxon>
    </lineage>
</organism>
<dbReference type="AlphaFoldDB" id="F4WGS1"/>
<evidence type="ECO:0000313" key="2">
    <source>
        <dbReference type="EMBL" id="EGI66605.1"/>
    </source>
</evidence>
<feature type="region of interest" description="Disordered" evidence="1">
    <location>
        <begin position="127"/>
        <end position="155"/>
    </location>
</feature>
<name>F4WGS1_ACREC</name>
<protein>
    <submittedName>
        <fullName evidence="2">Uncharacterized protein</fullName>
    </submittedName>
</protein>
<reference evidence="2" key="1">
    <citation type="submission" date="2011-02" db="EMBL/GenBank/DDBJ databases">
        <title>The genome of the leaf-cutting ant Acromyrmex echinatior suggests key adaptations to social evolution and fungus farming.</title>
        <authorList>
            <person name="Nygaard S."/>
            <person name="Zhang G."/>
        </authorList>
    </citation>
    <scope>NUCLEOTIDE SEQUENCE</scope>
</reference>
<feature type="compositionally biased region" description="Polar residues" evidence="1">
    <location>
        <begin position="127"/>
        <end position="138"/>
    </location>
</feature>
<feature type="region of interest" description="Disordered" evidence="1">
    <location>
        <begin position="167"/>
        <end position="192"/>
    </location>
</feature>
<feature type="compositionally biased region" description="Basic residues" evidence="1">
    <location>
        <begin position="144"/>
        <end position="155"/>
    </location>
</feature>
<accession>F4WGS1</accession>
<proteinExistence type="predicted"/>